<gene>
    <name evidence="2" type="ORF">B0T18DRAFT_222454</name>
</gene>
<feature type="compositionally biased region" description="Pro residues" evidence="1">
    <location>
        <begin position="247"/>
        <end position="261"/>
    </location>
</feature>
<organism evidence="2 3">
    <name type="scientific">Schizothecium vesticola</name>
    <dbReference type="NCBI Taxonomy" id="314040"/>
    <lineage>
        <taxon>Eukaryota</taxon>
        <taxon>Fungi</taxon>
        <taxon>Dikarya</taxon>
        <taxon>Ascomycota</taxon>
        <taxon>Pezizomycotina</taxon>
        <taxon>Sordariomycetes</taxon>
        <taxon>Sordariomycetidae</taxon>
        <taxon>Sordariales</taxon>
        <taxon>Schizotheciaceae</taxon>
        <taxon>Schizothecium</taxon>
    </lineage>
</organism>
<feature type="region of interest" description="Disordered" evidence="1">
    <location>
        <begin position="1"/>
        <end position="27"/>
    </location>
</feature>
<reference evidence="2" key="1">
    <citation type="submission" date="2023-06" db="EMBL/GenBank/DDBJ databases">
        <title>Genome-scale phylogeny and comparative genomics of the fungal order Sordariales.</title>
        <authorList>
            <consortium name="Lawrence Berkeley National Laboratory"/>
            <person name="Hensen N."/>
            <person name="Bonometti L."/>
            <person name="Westerberg I."/>
            <person name="Brannstrom I.O."/>
            <person name="Guillou S."/>
            <person name="Cros-Aarteil S."/>
            <person name="Calhoun S."/>
            <person name="Haridas S."/>
            <person name="Kuo A."/>
            <person name="Mondo S."/>
            <person name="Pangilinan J."/>
            <person name="Riley R."/>
            <person name="LaButti K."/>
            <person name="Andreopoulos B."/>
            <person name="Lipzen A."/>
            <person name="Chen C."/>
            <person name="Yanf M."/>
            <person name="Daum C."/>
            <person name="Ng V."/>
            <person name="Clum A."/>
            <person name="Steindorff A."/>
            <person name="Ohm R."/>
            <person name="Martin F."/>
            <person name="Silar P."/>
            <person name="Natvig D."/>
            <person name="Lalanne C."/>
            <person name="Gautier V."/>
            <person name="Ament-velasquez S.L."/>
            <person name="Kruys A."/>
            <person name="Hutchinson M.I."/>
            <person name="Powell A.J."/>
            <person name="Barry K."/>
            <person name="Miller A.N."/>
            <person name="Grigoriev I.V."/>
            <person name="Debuchy R."/>
            <person name="Gladieux P."/>
            <person name="Thoren M.H."/>
            <person name="Johannesson H."/>
        </authorList>
    </citation>
    <scope>NUCLEOTIDE SEQUENCE</scope>
    <source>
        <strain evidence="2">SMH3187-1</strain>
    </source>
</reference>
<dbReference type="Proteomes" id="UP001172155">
    <property type="component" value="Unassembled WGS sequence"/>
</dbReference>
<feature type="compositionally biased region" description="Basic and acidic residues" evidence="1">
    <location>
        <begin position="11"/>
        <end position="26"/>
    </location>
</feature>
<feature type="compositionally biased region" description="Polar residues" evidence="1">
    <location>
        <begin position="62"/>
        <end position="71"/>
    </location>
</feature>
<protein>
    <submittedName>
        <fullName evidence="2">Uncharacterized protein</fullName>
    </submittedName>
</protein>
<name>A0AA40EKL7_9PEZI</name>
<proteinExistence type="predicted"/>
<evidence type="ECO:0000313" key="3">
    <source>
        <dbReference type="Proteomes" id="UP001172155"/>
    </source>
</evidence>
<comment type="caution">
    <text evidence="2">The sequence shown here is derived from an EMBL/GenBank/DDBJ whole genome shotgun (WGS) entry which is preliminary data.</text>
</comment>
<evidence type="ECO:0000256" key="1">
    <source>
        <dbReference type="SAM" id="MobiDB-lite"/>
    </source>
</evidence>
<accession>A0AA40EKL7</accession>
<dbReference type="EMBL" id="JAUKUD010000006">
    <property type="protein sequence ID" value="KAK0741018.1"/>
    <property type="molecule type" value="Genomic_DNA"/>
</dbReference>
<feature type="region of interest" description="Disordered" evidence="1">
    <location>
        <begin position="238"/>
        <end position="261"/>
    </location>
</feature>
<sequence>MHLAVPTTDRLPLKPIEREREKETRVKNRVPAQPCLVVPPSLLQPTKPMYIYRKQAQEKNIQKSNPSNPYRDNTVLDNHDRQPRLNHLRSSSSRLIPLALSLALALDRLGSGSGSSGTASVTTAVGSSVTAAASVTTADGVSVTTAAPPPRTTVVLAFFPLPSLPSLPLPSLPSLPLPSLTAGGAAASAVTVTKTVDGTAAPAPPAPAAVTVSVSVMVTAKLTHSGFSAGGMAPPAPAPGLAGEAAPGPPLLPPTPAAGGLPPPPRAAVSLGKTVTNWVPVEVSVVVEVVSTSGTAGAWTTGGATGGRCWPPRVLVTTWRTVERKVETMVVTTTRSGRPPPPPPKVMVTAWVAVTVSTDFSVTVAVAVSTTVRVEWPSKPLLLASWMTLDEMAATSVTGQTVSVRTRVSVTSTV</sequence>
<feature type="region of interest" description="Disordered" evidence="1">
    <location>
        <begin position="57"/>
        <end position="78"/>
    </location>
</feature>
<keyword evidence="3" id="KW-1185">Reference proteome</keyword>
<dbReference type="AlphaFoldDB" id="A0AA40EKL7"/>
<evidence type="ECO:0000313" key="2">
    <source>
        <dbReference type="EMBL" id="KAK0741018.1"/>
    </source>
</evidence>